<feature type="transmembrane region" description="Helical" evidence="8">
    <location>
        <begin position="231"/>
        <end position="262"/>
    </location>
</feature>
<evidence type="ECO:0000256" key="2">
    <source>
        <dbReference type="ARBA" id="ARBA00009773"/>
    </source>
</evidence>
<evidence type="ECO:0000256" key="7">
    <source>
        <dbReference type="ARBA" id="ARBA00023136"/>
    </source>
</evidence>
<organism evidence="9 10">
    <name type="scientific">Salinimicrobium sediminis</name>
    <dbReference type="NCBI Taxonomy" id="1343891"/>
    <lineage>
        <taxon>Bacteria</taxon>
        <taxon>Pseudomonadati</taxon>
        <taxon>Bacteroidota</taxon>
        <taxon>Flavobacteriia</taxon>
        <taxon>Flavobacteriales</taxon>
        <taxon>Flavobacteriaceae</taxon>
        <taxon>Salinimicrobium</taxon>
    </lineage>
</organism>
<dbReference type="AlphaFoldDB" id="A0A285X565"/>
<dbReference type="PANTHER" id="PTHR21716:SF53">
    <property type="entry name" value="PERMEASE PERM-RELATED"/>
    <property type="match status" value="1"/>
</dbReference>
<feature type="transmembrane region" description="Helical" evidence="8">
    <location>
        <begin position="31"/>
        <end position="49"/>
    </location>
</feature>
<dbReference type="InterPro" id="IPR002549">
    <property type="entry name" value="AI-2E-like"/>
</dbReference>
<dbReference type="PANTHER" id="PTHR21716">
    <property type="entry name" value="TRANSMEMBRANE PROTEIN"/>
    <property type="match status" value="1"/>
</dbReference>
<feature type="transmembrane region" description="Helical" evidence="8">
    <location>
        <begin position="205"/>
        <end position="225"/>
    </location>
</feature>
<evidence type="ECO:0000256" key="3">
    <source>
        <dbReference type="ARBA" id="ARBA00022448"/>
    </source>
</evidence>
<feature type="transmembrane region" description="Helical" evidence="8">
    <location>
        <begin position="301"/>
        <end position="334"/>
    </location>
</feature>
<dbReference type="Proteomes" id="UP000219193">
    <property type="component" value="Unassembled WGS sequence"/>
</dbReference>
<evidence type="ECO:0000256" key="4">
    <source>
        <dbReference type="ARBA" id="ARBA00022475"/>
    </source>
</evidence>
<comment type="similarity">
    <text evidence="2">Belongs to the autoinducer-2 exporter (AI-2E) (TC 2.A.86) family.</text>
</comment>
<evidence type="ECO:0000256" key="8">
    <source>
        <dbReference type="SAM" id="Phobius"/>
    </source>
</evidence>
<dbReference type="GO" id="GO:0005886">
    <property type="term" value="C:plasma membrane"/>
    <property type="evidence" value="ECO:0007669"/>
    <property type="project" value="UniProtKB-SubCell"/>
</dbReference>
<keyword evidence="3" id="KW-0813">Transport</keyword>
<feature type="transmembrane region" description="Helical" evidence="8">
    <location>
        <begin position="150"/>
        <end position="170"/>
    </location>
</feature>
<feature type="transmembrane region" description="Helical" evidence="8">
    <location>
        <begin position="7"/>
        <end position="25"/>
    </location>
</feature>
<proteinExistence type="inferred from homology"/>
<keyword evidence="6 8" id="KW-1133">Transmembrane helix</keyword>
<evidence type="ECO:0000256" key="1">
    <source>
        <dbReference type="ARBA" id="ARBA00004651"/>
    </source>
</evidence>
<accession>A0A285X565</accession>
<feature type="transmembrane region" description="Helical" evidence="8">
    <location>
        <begin position="61"/>
        <end position="85"/>
    </location>
</feature>
<gene>
    <name evidence="9" type="ORF">SAMN06296241_2043</name>
</gene>
<evidence type="ECO:0000313" key="9">
    <source>
        <dbReference type="EMBL" id="SOC80493.1"/>
    </source>
</evidence>
<keyword evidence="5 8" id="KW-0812">Transmembrane</keyword>
<evidence type="ECO:0000256" key="5">
    <source>
        <dbReference type="ARBA" id="ARBA00022692"/>
    </source>
</evidence>
<comment type="subcellular location">
    <subcellularLocation>
        <location evidence="1">Cell membrane</location>
        <topology evidence="1">Multi-pass membrane protein</topology>
    </subcellularLocation>
</comment>
<keyword evidence="4" id="KW-1003">Cell membrane</keyword>
<feature type="transmembrane region" description="Helical" evidence="8">
    <location>
        <begin position="269"/>
        <end position="289"/>
    </location>
</feature>
<dbReference type="Pfam" id="PF01594">
    <property type="entry name" value="AI-2E_transport"/>
    <property type="match status" value="1"/>
</dbReference>
<dbReference type="EMBL" id="OCMF01000002">
    <property type="protein sequence ID" value="SOC80493.1"/>
    <property type="molecule type" value="Genomic_DNA"/>
</dbReference>
<keyword evidence="10" id="KW-1185">Reference proteome</keyword>
<sequence length="353" mass="39774">MKKSQSRAFSVFILIVGSYFFIKGIAAGQSFLAPLVTAVILALIVLPLSRKMEGRIIGRSFSSFVSTLLIFIFSLFFFALCSLQIKSFVDDWPEIKRTMAPEVEEFKTFLFEHTPMSKESLEANYPEGSIPFLDKPLNEGARALSFLRQAMNFLGVYLLTFIYIFFILNYRKHYKQFLLRLFPDRKKHHIKRILEKSAEVVQDYLLGRLILMSILAVLYSIGLGLSGVENYILIGIIASLLTLIPWIGNIIGLAMAMAFGYLTSGDLNVLWGIIITFTVSQFLESYILQPYIVGDKVGLHPFFVIIFVILGGAVWGLMGMVLSIPVMAIVTIVFQNIDPLNPLGFLFGKETED</sequence>
<evidence type="ECO:0000313" key="10">
    <source>
        <dbReference type="Proteomes" id="UP000219193"/>
    </source>
</evidence>
<name>A0A285X565_9FLAO</name>
<reference evidence="10" key="1">
    <citation type="submission" date="2017-09" db="EMBL/GenBank/DDBJ databases">
        <authorList>
            <person name="Varghese N."/>
            <person name="Submissions S."/>
        </authorList>
    </citation>
    <scope>NUCLEOTIDE SEQUENCE [LARGE SCALE GENOMIC DNA]</scope>
    <source>
        <strain evidence="10">CGMCC 1.12641</strain>
    </source>
</reference>
<evidence type="ECO:0000256" key="6">
    <source>
        <dbReference type="ARBA" id="ARBA00022989"/>
    </source>
</evidence>
<dbReference type="OrthoDB" id="9793390at2"/>
<dbReference type="RefSeq" id="WP_097056256.1">
    <property type="nucleotide sequence ID" value="NZ_OCMF01000002.1"/>
</dbReference>
<keyword evidence="7 8" id="KW-0472">Membrane</keyword>
<protein>
    <submittedName>
        <fullName evidence="9">Predicted PurR-regulated permease PerM</fullName>
    </submittedName>
</protein>